<feature type="domain" description="DUF3475" evidence="2">
    <location>
        <begin position="29"/>
        <end position="83"/>
    </location>
</feature>
<gene>
    <name evidence="3" type="ORF">KSP40_PGU001568</name>
</gene>
<sequence length="528" mass="59711">MGKPRSRSWLWLLRGWGKKETPSATIGALTLEVSRLMSKTVNLWHALADDSIAVLRDETLRLQGLRKLVSDDDDFLLSLAVSETMDTVNILSRAVARLGNRCADPVLNRFEHVFADLIKNDSDLCGLEYPNERKMNREIKKMEKLVSASSNLYQELEMLAEIENDLRRMQAIPEMSRQGCSLGAFKKRVSWQRQAVKSLQEASVWNRSYDFVARLLARALFTIVARIKFVFGFQHKDPVPVPKTTWQLSGFYYSVTGLLPSSLHYSDVRGIRSFASGPLGSNNGVRKVFGQKPIVNRRTSVPKSSISDSNLNEFIVQGDLVGMSTHEVEEDHPEPQLNILNMNLSLALFESKRKLLSAPPSTLGAAALSLHYANLIMVIEKLAESPNSIGHDVRDDLYSMLPRSIRISLRVRLRSYAENLSSSVFDPVLAEEWRQAMSKILQWLAPLAHNMLKWQSDRNFEKQLFVSSSNTLLLQTLYYANQEKTEAAITELLVGLNYLWRYGRELNARVVLDRAGGRASTIAGRQRV</sequence>
<organism evidence="3 4">
    <name type="scientific">Platanthera guangdongensis</name>
    <dbReference type="NCBI Taxonomy" id="2320717"/>
    <lineage>
        <taxon>Eukaryota</taxon>
        <taxon>Viridiplantae</taxon>
        <taxon>Streptophyta</taxon>
        <taxon>Embryophyta</taxon>
        <taxon>Tracheophyta</taxon>
        <taxon>Spermatophyta</taxon>
        <taxon>Magnoliopsida</taxon>
        <taxon>Liliopsida</taxon>
        <taxon>Asparagales</taxon>
        <taxon>Orchidaceae</taxon>
        <taxon>Orchidoideae</taxon>
        <taxon>Orchideae</taxon>
        <taxon>Orchidinae</taxon>
        <taxon>Platanthera</taxon>
    </lineage>
</organism>
<dbReference type="EMBL" id="JBBWWR010000002">
    <property type="protein sequence ID" value="KAK8970544.1"/>
    <property type="molecule type" value="Genomic_DNA"/>
</dbReference>
<name>A0ABR2N211_9ASPA</name>
<dbReference type="InterPro" id="IPR007700">
    <property type="entry name" value="DUF668"/>
</dbReference>
<keyword evidence="4" id="KW-1185">Reference proteome</keyword>
<dbReference type="Pfam" id="PF05003">
    <property type="entry name" value="DUF668"/>
    <property type="match status" value="1"/>
</dbReference>
<reference evidence="3 4" key="1">
    <citation type="journal article" date="2022" name="Nat. Plants">
        <title>Genomes of leafy and leafless Platanthera orchids illuminate the evolution of mycoheterotrophy.</title>
        <authorList>
            <person name="Li M.H."/>
            <person name="Liu K.W."/>
            <person name="Li Z."/>
            <person name="Lu H.C."/>
            <person name="Ye Q.L."/>
            <person name="Zhang D."/>
            <person name="Wang J.Y."/>
            <person name="Li Y.F."/>
            <person name="Zhong Z.M."/>
            <person name="Liu X."/>
            <person name="Yu X."/>
            <person name="Liu D.K."/>
            <person name="Tu X.D."/>
            <person name="Liu B."/>
            <person name="Hao Y."/>
            <person name="Liao X.Y."/>
            <person name="Jiang Y.T."/>
            <person name="Sun W.H."/>
            <person name="Chen J."/>
            <person name="Chen Y.Q."/>
            <person name="Ai Y."/>
            <person name="Zhai J.W."/>
            <person name="Wu S.S."/>
            <person name="Zhou Z."/>
            <person name="Hsiao Y.Y."/>
            <person name="Wu W.L."/>
            <person name="Chen Y.Y."/>
            <person name="Lin Y.F."/>
            <person name="Hsu J.L."/>
            <person name="Li C.Y."/>
            <person name="Wang Z.W."/>
            <person name="Zhao X."/>
            <person name="Zhong W.Y."/>
            <person name="Ma X.K."/>
            <person name="Ma L."/>
            <person name="Huang J."/>
            <person name="Chen G.Z."/>
            <person name="Huang M.Z."/>
            <person name="Huang L."/>
            <person name="Peng D.H."/>
            <person name="Luo Y.B."/>
            <person name="Zou S.Q."/>
            <person name="Chen S.P."/>
            <person name="Lan S."/>
            <person name="Tsai W.C."/>
            <person name="Van de Peer Y."/>
            <person name="Liu Z.J."/>
        </authorList>
    </citation>
    <scope>NUCLEOTIDE SEQUENCE [LARGE SCALE GENOMIC DNA]</scope>
    <source>
        <strain evidence="3">Lor288</strain>
    </source>
</reference>
<dbReference type="InterPro" id="IPR021864">
    <property type="entry name" value="DUF3475"/>
</dbReference>
<protein>
    <submittedName>
        <fullName evidence="3">Uncharacterized protein</fullName>
    </submittedName>
</protein>
<comment type="caution">
    <text evidence="3">The sequence shown here is derived from an EMBL/GenBank/DDBJ whole genome shotgun (WGS) entry which is preliminary data.</text>
</comment>
<accession>A0ABR2N211</accession>
<evidence type="ECO:0000313" key="3">
    <source>
        <dbReference type="EMBL" id="KAK8970544.1"/>
    </source>
</evidence>
<dbReference type="Proteomes" id="UP001412067">
    <property type="component" value="Unassembled WGS sequence"/>
</dbReference>
<evidence type="ECO:0000259" key="2">
    <source>
        <dbReference type="Pfam" id="PF11961"/>
    </source>
</evidence>
<feature type="domain" description="DUF668" evidence="1">
    <location>
        <begin position="362"/>
        <end position="453"/>
    </location>
</feature>
<dbReference type="PANTHER" id="PTHR31371:SF20">
    <property type="entry name" value="OS12G0146500 PROTEIN"/>
    <property type="match status" value="1"/>
</dbReference>
<dbReference type="PANTHER" id="PTHR31371">
    <property type="entry name" value="BNAC09G50660D PROTEIN"/>
    <property type="match status" value="1"/>
</dbReference>
<proteinExistence type="predicted"/>
<evidence type="ECO:0000259" key="1">
    <source>
        <dbReference type="Pfam" id="PF05003"/>
    </source>
</evidence>
<dbReference type="Pfam" id="PF11961">
    <property type="entry name" value="DUF3475"/>
    <property type="match status" value="1"/>
</dbReference>
<evidence type="ECO:0000313" key="4">
    <source>
        <dbReference type="Proteomes" id="UP001412067"/>
    </source>
</evidence>